<dbReference type="InterPro" id="IPR051803">
    <property type="entry name" value="TA_system_RelE-like_toxin"/>
</dbReference>
<dbReference type="InterPro" id="IPR035093">
    <property type="entry name" value="RelE/ParE_toxin_dom_sf"/>
</dbReference>
<keyword evidence="2" id="KW-1277">Toxin-antitoxin system</keyword>
<organism evidence="4 5">
    <name type="scientific">Roseinatronobacter thiooxidans</name>
    <dbReference type="NCBI Taxonomy" id="121821"/>
    <lineage>
        <taxon>Bacteria</taxon>
        <taxon>Pseudomonadati</taxon>
        <taxon>Pseudomonadota</taxon>
        <taxon>Alphaproteobacteria</taxon>
        <taxon>Rhodobacterales</taxon>
        <taxon>Paracoccaceae</taxon>
        <taxon>Roseinatronobacter</taxon>
    </lineage>
</organism>
<dbReference type="InterPro" id="IPR028344">
    <property type="entry name" value="ParE1/4"/>
</dbReference>
<evidence type="ECO:0000313" key="4">
    <source>
        <dbReference type="EMBL" id="PZX36924.1"/>
    </source>
</evidence>
<proteinExistence type="inferred from homology"/>
<dbReference type="Proteomes" id="UP000249364">
    <property type="component" value="Unassembled WGS sequence"/>
</dbReference>
<dbReference type="Gene3D" id="3.30.2310.20">
    <property type="entry name" value="RelE-like"/>
    <property type="match status" value="1"/>
</dbReference>
<accession>A0A2W7PKV4</accession>
<dbReference type="PANTHER" id="PTHR33755">
    <property type="entry name" value="TOXIN PARE1-RELATED"/>
    <property type="match status" value="1"/>
</dbReference>
<name>A0A2W7PKV4_9RHOB</name>
<dbReference type="EMBL" id="QKZQ01000026">
    <property type="protein sequence ID" value="PZX36924.1"/>
    <property type="molecule type" value="Genomic_DNA"/>
</dbReference>
<sequence length="106" mass="12170">MVPAELSGYLFIPQAEDDLEAIWRYTASIWSPNQADLYIDTLIQTIETLVAMPKLARERTEFAPPVRIHTAAEHLIIYRIDDDWLSVIRIMGGCQNWRALLEVIDA</sequence>
<dbReference type="RefSeq" id="WP_111361432.1">
    <property type="nucleotide sequence ID" value="NZ_QKZQ01000026.1"/>
</dbReference>
<gene>
    <name evidence="4" type="ORF">LY56_03331</name>
</gene>
<evidence type="ECO:0000256" key="3">
    <source>
        <dbReference type="PIRNR" id="PIRNR029218"/>
    </source>
</evidence>
<evidence type="ECO:0000256" key="1">
    <source>
        <dbReference type="ARBA" id="ARBA00006226"/>
    </source>
</evidence>
<comment type="similarity">
    <text evidence="1 3">Belongs to the RelE toxin family.</text>
</comment>
<evidence type="ECO:0000256" key="2">
    <source>
        <dbReference type="ARBA" id="ARBA00022649"/>
    </source>
</evidence>
<reference evidence="4 5" key="1">
    <citation type="submission" date="2018-06" db="EMBL/GenBank/DDBJ databases">
        <title>Genomic Encyclopedia of Archaeal and Bacterial Type Strains, Phase II (KMG-II): from individual species to whole genera.</title>
        <authorList>
            <person name="Goeker M."/>
        </authorList>
    </citation>
    <scope>NUCLEOTIDE SEQUENCE [LARGE SCALE GENOMIC DNA]</scope>
    <source>
        <strain evidence="4 5">DSM 13087</strain>
    </source>
</reference>
<dbReference type="AlphaFoldDB" id="A0A2W7PKV4"/>
<keyword evidence="5" id="KW-1185">Reference proteome</keyword>
<comment type="caution">
    <text evidence="4">The sequence shown here is derived from an EMBL/GenBank/DDBJ whole genome shotgun (WGS) entry which is preliminary data.</text>
</comment>
<dbReference type="PIRSF" id="PIRSF029218">
    <property type="entry name" value="ParE"/>
    <property type="match status" value="1"/>
</dbReference>
<protein>
    <recommendedName>
        <fullName evidence="3">Toxin</fullName>
    </recommendedName>
</protein>
<evidence type="ECO:0000313" key="5">
    <source>
        <dbReference type="Proteomes" id="UP000249364"/>
    </source>
</evidence>
<dbReference type="Pfam" id="PF05016">
    <property type="entry name" value="ParE_toxin"/>
    <property type="match status" value="1"/>
</dbReference>
<dbReference type="InterPro" id="IPR007712">
    <property type="entry name" value="RelE/ParE_toxin"/>
</dbReference>
<dbReference type="OrthoDB" id="7173315at2"/>